<dbReference type="Pfam" id="PF23914">
    <property type="entry name" value="TPR_CcmH_CycH"/>
    <property type="match status" value="1"/>
</dbReference>
<keyword evidence="2" id="KW-0201">Cytochrome c-type biogenesis</keyword>
<keyword evidence="5" id="KW-0812">Transmembrane</keyword>
<dbReference type="PATRIC" id="fig|1163408.3.peg.2888"/>
<keyword evidence="8" id="KW-1185">Reference proteome</keyword>
<proteinExistence type="predicted"/>
<dbReference type="Gene3D" id="1.25.40.10">
    <property type="entry name" value="Tetratricopeptide repeat domain"/>
    <property type="match status" value="1"/>
</dbReference>
<dbReference type="InterPro" id="IPR011990">
    <property type="entry name" value="TPR-like_helical_dom_sf"/>
</dbReference>
<keyword evidence="5" id="KW-0472">Membrane</keyword>
<dbReference type="PANTHER" id="PTHR47870:SF1">
    <property type="entry name" value="CYTOCHROME C-TYPE BIOGENESIS PROTEIN CCMH"/>
    <property type="match status" value="1"/>
</dbReference>
<dbReference type="InterPro" id="IPR051263">
    <property type="entry name" value="C-type_cytochrome_biogenesis"/>
</dbReference>
<evidence type="ECO:0000256" key="3">
    <source>
        <dbReference type="ARBA" id="ARBA00022803"/>
    </source>
</evidence>
<evidence type="ECO:0000256" key="2">
    <source>
        <dbReference type="ARBA" id="ARBA00022748"/>
    </source>
</evidence>
<dbReference type="PANTHER" id="PTHR47870">
    <property type="entry name" value="CYTOCHROME C-TYPE BIOGENESIS PROTEIN CCMH"/>
    <property type="match status" value="1"/>
</dbReference>
<dbReference type="InterPro" id="IPR056413">
    <property type="entry name" value="TPR_CcmH_CycH"/>
</dbReference>
<evidence type="ECO:0000256" key="1">
    <source>
        <dbReference type="ARBA" id="ARBA00022737"/>
    </source>
</evidence>
<dbReference type="SUPFAM" id="SSF48452">
    <property type="entry name" value="TPR-like"/>
    <property type="match status" value="1"/>
</dbReference>
<evidence type="ECO:0000313" key="7">
    <source>
        <dbReference type="EMBL" id="EIL87971.1"/>
    </source>
</evidence>
<dbReference type="STRING" id="1163408.UU9_14230"/>
<dbReference type="Proteomes" id="UP000004210">
    <property type="component" value="Unassembled WGS sequence"/>
</dbReference>
<dbReference type="GO" id="GO:0005886">
    <property type="term" value="C:plasma membrane"/>
    <property type="evidence" value="ECO:0007669"/>
    <property type="project" value="TreeGrafter"/>
</dbReference>
<gene>
    <name evidence="7" type="ORF">UU9_14230</name>
</gene>
<name>I4VL80_9GAMM</name>
<dbReference type="AlphaFoldDB" id="I4VL80"/>
<feature type="domain" description="Cytochrome c-type biogenesis protein H TPR" evidence="6">
    <location>
        <begin position="81"/>
        <end position="202"/>
    </location>
</feature>
<feature type="transmembrane region" description="Helical" evidence="5">
    <location>
        <begin position="6"/>
        <end position="26"/>
    </location>
</feature>
<keyword evidence="3 4" id="KW-0802">TPR repeat</keyword>
<keyword evidence="1" id="KW-0677">Repeat</keyword>
<organism evidence="7 8">
    <name type="scientific">Rhodanobacter fulvus Jip2</name>
    <dbReference type="NCBI Taxonomy" id="1163408"/>
    <lineage>
        <taxon>Bacteria</taxon>
        <taxon>Pseudomonadati</taxon>
        <taxon>Pseudomonadota</taxon>
        <taxon>Gammaproteobacteria</taxon>
        <taxon>Lysobacterales</taxon>
        <taxon>Rhodanobacteraceae</taxon>
        <taxon>Rhodanobacter</taxon>
    </lineage>
</organism>
<dbReference type="EMBL" id="AJXU01000065">
    <property type="protein sequence ID" value="EIL87971.1"/>
    <property type="molecule type" value="Genomic_DNA"/>
</dbReference>
<feature type="transmembrane region" description="Helical" evidence="5">
    <location>
        <begin position="38"/>
        <end position="60"/>
    </location>
</feature>
<accession>I4VL80</accession>
<sequence length="223" mass="23626">MVNLAFMATAAVMVVVTTAALVFPMVRKKRDVGDSHGTLGWVVAIAIVLPTGALGLYAMLGTPAALDRSAYAAPSDVDSTLAQLRAEALEQPDALPPWLLLGRAAATMQQPDVALEAFGHALKMAPDDPDVMVAYAEAMAAKNVDHRLDKPTLALLERAVSLNPRHQHGLLLLGIADYQDERFAEAATRWKQLLAVLPADSSIADAIATQIADAESRMAGARP</sequence>
<evidence type="ECO:0000256" key="4">
    <source>
        <dbReference type="PROSITE-ProRule" id="PRU00339"/>
    </source>
</evidence>
<protein>
    <recommendedName>
        <fullName evidence="6">Cytochrome c-type biogenesis protein H TPR domain-containing protein</fullName>
    </recommendedName>
</protein>
<evidence type="ECO:0000259" key="6">
    <source>
        <dbReference type="Pfam" id="PF23914"/>
    </source>
</evidence>
<evidence type="ECO:0000256" key="5">
    <source>
        <dbReference type="SAM" id="Phobius"/>
    </source>
</evidence>
<reference evidence="7 8" key="1">
    <citation type="journal article" date="2012" name="J. Bacteriol.">
        <title>Genome sequences for six rhodanobacter strains, isolated from soils and the terrestrial subsurface, with variable denitrification capabilities.</title>
        <authorList>
            <person name="Kostka J.E."/>
            <person name="Green S.J."/>
            <person name="Rishishwar L."/>
            <person name="Prakash O."/>
            <person name="Katz L.S."/>
            <person name="Marino-Ramirez L."/>
            <person name="Jordan I.K."/>
            <person name="Munk C."/>
            <person name="Ivanova N."/>
            <person name="Mikhailova N."/>
            <person name="Watson D.B."/>
            <person name="Brown S.D."/>
            <person name="Palumbo A.V."/>
            <person name="Brooks S.C."/>
        </authorList>
    </citation>
    <scope>NUCLEOTIDE SEQUENCE [LARGE SCALE GENOMIC DNA]</scope>
    <source>
        <strain evidence="8">Jip2T</strain>
    </source>
</reference>
<dbReference type="eggNOG" id="COG4235">
    <property type="taxonomic scope" value="Bacteria"/>
</dbReference>
<dbReference type="PROSITE" id="PS50005">
    <property type="entry name" value="TPR"/>
    <property type="match status" value="1"/>
</dbReference>
<keyword evidence="5" id="KW-1133">Transmembrane helix</keyword>
<evidence type="ECO:0000313" key="8">
    <source>
        <dbReference type="Proteomes" id="UP000004210"/>
    </source>
</evidence>
<comment type="caution">
    <text evidence="7">The sequence shown here is derived from an EMBL/GenBank/DDBJ whole genome shotgun (WGS) entry which is preliminary data.</text>
</comment>
<dbReference type="InterPro" id="IPR019734">
    <property type="entry name" value="TPR_rpt"/>
</dbReference>
<dbReference type="OrthoDB" id="9776053at2"/>
<feature type="repeat" description="TPR" evidence="4">
    <location>
        <begin position="95"/>
        <end position="128"/>
    </location>
</feature>
<dbReference type="RefSeq" id="WP_007082473.1">
    <property type="nucleotide sequence ID" value="NZ_AJXU01000065.1"/>
</dbReference>
<dbReference type="GO" id="GO:0017004">
    <property type="term" value="P:cytochrome complex assembly"/>
    <property type="evidence" value="ECO:0007669"/>
    <property type="project" value="UniProtKB-KW"/>
</dbReference>